<evidence type="ECO:0000256" key="2">
    <source>
        <dbReference type="ARBA" id="ARBA00006275"/>
    </source>
</evidence>
<dbReference type="Gene3D" id="1.25.40.390">
    <property type="match status" value="1"/>
</dbReference>
<dbReference type="InterPro" id="IPR011990">
    <property type="entry name" value="TPR-like_helical_dom_sf"/>
</dbReference>
<dbReference type="Proteomes" id="UP001597469">
    <property type="component" value="Unassembled WGS sequence"/>
</dbReference>
<dbReference type="Pfam" id="PF07980">
    <property type="entry name" value="SusD_RagB"/>
    <property type="match status" value="1"/>
</dbReference>
<accession>A0ABW5M0A2</accession>
<evidence type="ECO:0000313" key="8">
    <source>
        <dbReference type="EMBL" id="MFD2570465.1"/>
    </source>
</evidence>
<name>A0ABW5M0A2_9BACT</name>
<keyword evidence="5" id="KW-0998">Cell outer membrane</keyword>
<dbReference type="CDD" id="cd08977">
    <property type="entry name" value="SusD"/>
    <property type="match status" value="1"/>
</dbReference>
<sequence length="490" mass="53802">MKTSLFSIVLMGCWLCSCSDISLDQVPQTERSEANFYKTASDFNNAVIGVYGTFKNTGIIGQGSGPYLYMTELSTDNTETGQARGGTATELYYFEDYNFSLSSSTISTAWTGHYVGIARTNSILDRLPAANIPQASKDRFEGEAKFMRAWFYFNLVRFFGDVQLSVHEITSPYDANSIPRSPAADVYAQIIDDLKTAETKLPATIPAAEAGRASSWAAKTLLGKVYLTLKQYDTAAAKLKEVIDGNAYSLMAKYADIFPATTSFAANKEYILAVQYKSGLLGQGNEPGQIGQGSDLWSNWAAVNSGVALLGAGGGTGGGFNRPTADMEAAYEPGDLRKDASMASSYKATNGTTVNERYVVKYRQQGALNGDSDVDFPLLRYADVLLMYGETLNELGRTTEALPYLNQIRKRAGLADKSGLSQADFRLAMEQERRVELAFEGHRWFDLVRTNRFVPVMQAKGAKVQPFNNLYLIPQREILLNKTLTQNPGY</sequence>
<dbReference type="Pfam" id="PF14322">
    <property type="entry name" value="SusD-like_3"/>
    <property type="match status" value="1"/>
</dbReference>
<keyword evidence="9" id="KW-1185">Reference proteome</keyword>
<dbReference type="InterPro" id="IPR012944">
    <property type="entry name" value="SusD_RagB_dom"/>
</dbReference>
<evidence type="ECO:0000259" key="7">
    <source>
        <dbReference type="Pfam" id="PF14322"/>
    </source>
</evidence>
<dbReference type="EMBL" id="JBHULN010000003">
    <property type="protein sequence ID" value="MFD2570465.1"/>
    <property type="molecule type" value="Genomic_DNA"/>
</dbReference>
<reference evidence="9" key="1">
    <citation type="journal article" date="2019" name="Int. J. Syst. Evol. Microbiol.">
        <title>The Global Catalogue of Microorganisms (GCM) 10K type strain sequencing project: providing services to taxonomists for standard genome sequencing and annotation.</title>
        <authorList>
            <consortium name="The Broad Institute Genomics Platform"/>
            <consortium name="The Broad Institute Genome Sequencing Center for Infectious Disease"/>
            <person name="Wu L."/>
            <person name="Ma J."/>
        </authorList>
    </citation>
    <scope>NUCLEOTIDE SEQUENCE [LARGE SCALE GENOMIC DNA]</scope>
    <source>
        <strain evidence="9">KCTC 42805</strain>
    </source>
</reference>
<evidence type="ECO:0000256" key="5">
    <source>
        <dbReference type="ARBA" id="ARBA00023237"/>
    </source>
</evidence>
<protein>
    <submittedName>
        <fullName evidence="8">RagB/SusD family nutrient uptake outer membrane protein</fullName>
    </submittedName>
</protein>
<dbReference type="InterPro" id="IPR033985">
    <property type="entry name" value="SusD-like_N"/>
</dbReference>
<comment type="similarity">
    <text evidence="2">Belongs to the SusD family.</text>
</comment>
<proteinExistence type="inferred from homology"/>
<dbReference type="RefSeq" id="WP_381521157.1">
    <property type="nucleotide sequence ID" value="NZ_JBHULN010000003.1"/>
</dbReference>
<comment type="caution">
    <text evidence="8">The sequence shown here is derived from an EMBL/GenBank/DDBJ whole genome shotgun (WGS) entry which is preliminary data.</text>
</comment>
<feature type="domain" description="SusD-like N-terminal" evidence="7">
    <location>
        <begin position="95"/>
        <end position="227"/>
    </location>
</feature>
<evidence type="ECO:0000256" key="3">
    <source>
        <dbReference type="ARBA" id="ARBA00022729"/>
    </source>
</evidence>
<dbReference type="SUPFAM" id="SSF48452">
    <property type="entry name" value="TPR-like"/>
    <property type="match status" value="1"/>
</dbReference>
<comment type="subcellular location">
    <subcellularLocation>
        <location evidence="1">Cell outer membrane</location>
    </subcellularLocation>
</comment>
<keyword evidence="4" id="KW-0472">Membrane</keyword>
<evidence type="ECO:0000256" key="1">
    <source>
        <dbReference type="ARBA" id="ARBA00004442"/>
    </source>
</evidence>
<evidence type="ECO:0000259" key="6">
    <source>
        <dbReference type="Pfam" id="PF07980"/>
    </source>
</evidence>
<feature type="domain" description="RagB/SusD" evidence="6">
    <location>
        <begin position="339"/>
        <end position="490"/>
    </location>
</feature>
<dbReference type="PROSITE" id="PS51257">
    <property type="entry name" value="PROKAR_LIPOPROTEIN"/>
    <property type="match status" value="1"/>
</dbReference>
<evidence type="ECO:0000256" key="4">
    <source>
        <dbReference type="ARBA" id="ARBA00023136"/>
    </source>
</evidence>
<gene>
    <name evidence="8" type="ORF">ACFSUS_07460</name>
</gene>
<keyword evidence="3" id="KW-0732">Signal</keyword>
<organism evidence="8 9">
    <name type="scientific">Spirosoma soli</name>
    <dbReference type="NCBI Taxonomy" id="1770529"/>
    <lineage>
        <taxon>Bacteria</taxon>
        <taxon>Pseudomonadati</taxon>
        <taxon>Bacteroidota</taxon>
        <taxon>Cytophagia</taxon>
        <taxon>Cytophagales</taxon>
        <taxon>Cytophagaceae</taxon>
        <taxon>Spirosoma</taxon>
    </lineage>
</organism>
<evidence type="ECO:0000313" key="9">
    <source>
        <dbReference type="Proteomes" id="UP001597469"/>
    </source>
</evidence>